<evidence type="ECO:0000313" key="11">
    <source>
        <dbReference type="Proteomes" id="UP000037558"/>
    </source>
</evidence>
<sequence>MKAIIKLRWVLLAVWIVGAVVLSLLAPNMENLVREKGQIGVPSGYSSSLANEILDKKSGENENEASIVVVYHDKKKLDQQELEQIKHNIEQFKDQKKQLGITEVTTHFEQADLKNQLVSKDNKTILALLTVDMTGKEIGDIRKSLQKVVDKSAVEAHMTGSNLIDEDVVVSSQEGLKKTEIITLVFILAVLIIVFRSVVAPIIPLITVGFTYIISQSIVAYLVDYFDFPLSNFTQIFLVAILFGIGTDYCILLLSRFKEEMVNYEDPLDAIAATYKTAGRTVLFSGLAVLVGFASIGLATFKLYQSASAVAIGVAVLLLALWTVVPFFMVVLGKKLFWPMKGAIGHSQSRLWGWAGNLSIKRPFIVLLILAAVIAPLLWKYDGKLSFNSLDEIGDSYESVKGFNLISDSFGPGESLPAKIVIENDERMDNREYLTIIEKINRELDKVKVVDKVRSATRPVGDDLEDLYVSNQVDELNKGLGQGNDGIVKIRDGLKEASTNLTNSTPQMKEATGNITKLVEGTNGIKTGVTQVQSGLTTIEEGLRKGTLGAGEAKKGLQEVKKNAVKLANANSELLKGYQTLQGGLGELSGGYGEIQKNLSSISEGLAAINTQMGLLPQKYPDVQSNANFMRDYGALQQQVGKLSGGATELNKGLQTLNTNLQGASKGLATANTNLSKVVQGQQAFGAGIDQLITGITQLETGIGKAADGQSQIISKLPEMSTGLGKLAEGQKQLQTGVGTFVSKIGELTNGLDQSVTGLTKVSGGLDSATSYLAELAKSQDKDMTGWYLPKDALKNKEFQQILDVYMSTDRKVTTIDVVLKVNPYSNKALTNIQEVEDAVKRGMNDTKLENATFGISGVSSIFADLKQISDADYSKTVTFMLIGIALILIILLRSLIMPAYIIASLLLTYYTSAAMTEVIFVDILGYPGVNWAVPFFGFVLLMALGVDYSIFLMDRFNEYRKHKVEEAIILSMKNMGTVILSAAIILAGTFAAMLPSGVLSLLQIATLVLTGLLLYALLLLPFFVPSMVKIFGKANWWPFLQHKEEK</sequence>
<dbReference type="InterPro" id="IPR000731">
    <property type="entry name" value="SSD"/>
</dbReference>
<dbReference type="InterPro" id="IPR050545">
    <property type="entry name" value="Mycobact_MmpL"/>
</dbReference>
<evidence type="ECO:0000313" key="10">
    <source>
        <dbReference type="EMBL" id="KOO50560.1"/>
    </source>
</evidence>
<keyword evidence="6 8" id="KW-0472">Membrane</keyword>
<comment type="similarity">
    <text evidence="2">Belongs to the resistance-nodulation-cell division (RND) (TC 2.A.6) family. MmpL subfamily.</text>
</comment>
<evidence type="ECO:0000256" key="5">
    <source>
        <dbReference type="ARBA" id="ARBA00022989"/>
    </source>
</evidence>
<dbReference type="PATRIC" id="fig|284581.3.peg.681"/>
<feature type="transmembrane region" description="Helical" evidence="8">
    <location>
        <begin position="975"/>
        <end position="995"/>
    </location>
</feature>
<feature type="transmembrane region" description="Helical" evidence="8">
    <location>
        <begin position="282"/>
        <end position="304"/>
    </location>
</feature>
<feature type="transmembrane region" description="Helical" evidence="8">
    <location>
        <begin position="874"/>
        <end position="893"/>
    </location>
</feature>
<dbReference type="PROSITE" id="PS50156">
    <property type="entry name" value="SSD"/>
    <property type="match status" value="1"/>
</dbReference>
<accession>A0A0M0LHK9</accession>
<evidence type="ECO:0000256" key="2">
    <source>
        <dbReference type="ARBA" id="ARBA00010157"/>
    </source>
</evidence>
<evidence type="ECO:0000256" key="3">
    <source>
        <dbReference type="ARBA" id="ARBA00022475"/>
    </source>
</evidence>
<dbReference type="PANTHER" id="PTHR33406">
    <property type="entry name" value="MEMBRANE PROTEIN MJ1562-RELATED"/>
    <property type="match status" value="1"/>
</dbReference>
<dbReference type="STRING" id="284581.AMD01_02080"/>
<keyword evidence="11" id="KW-1185">Reference proteome</keyword>
<dbReference type="RefSeq" id="WP_053399721.1">
    <property type="nucleotide sequence ID" value="NZ_LILC01000002.1"/>
</dbReference>
<evidence type="ECO:0000256" key="6">
    <source>
        <dbReference type="ARBA" id="ARBA00023136"/>
    </source>
</evidence>
<comment type="caution">
    <text evidence="10">The sequence shown here is derived from an EMBL/GenBank/DDBJ whole genome shotgun (WGS) entry which is preliminary data.</text>
</comment>
<feature type="coiled-coil region" evidence="7">
    <location>
        <begin position="75"/>
        <end position="102"/>
    </location>
</feature>
<feature type="transmembrane region" description="Helical" evidence="8">
    <location>
        <begin position="900"/>
        <end position="926"/>
    </location>
</feature>
<dbReference type="Gene3D" id="1.10.287.950">
    <property type="entry name" value="Methyl-accepting chemotaxis protein"/>
    <property type="match status" value="2"/>
</dbReference>
<feature type="transmembrane region" description="Helical" evidence="8">
    <location>
        <begin position="6"/>
        <end position="26"/>
    </location>
</feature>
<keyword evidence="4 8" id="KW-0812">Transmembrane</keyword>
<protein>
    <recommendedName>
        <fullName evidence="9">SSD domain-containing protein</fullName>
    </recommendedName>
</protein>
<gene>
    <name evidence="10" type="ORF">AMD01_02080</name>
</gene>
<feature type="transmembrane region" description="Helical" evidence="8">
    <location>
        <begin position="932"/>
        <end position="954"/>
    </location>
</feature>
<reference evidence="11" key="1">
    <citation type="submission" date="2015-08" db="EMBL/GenBank/DDBJ databases">
        <title>Fjat-14210 dsm16467.</title>
        <authorList>
            <person name="Liu B."/>
            <person name="Wang J."/>
            <person name="Zhu Y."/>
            <person name="Liu G."/>
            <person name="Chen Q."/>
            <person name="Chen Z."/>
            <person name="Lan J."/>
            <person name="Che J."/>
            <person name="Ge C."/>
            <person name="Shi H."/>
            <person name="Pan Z."/>
            <person name="Liu X."/>
        </authorList>
    </citation>
    <scope>NUCLEOTIDE SEQUENCE [LARGE SCALE GENOMIC DNA]</scope>
    <source>
        <strain evidence="11">DSM 16467</strain>
    </source>
</reference>
<keyword evidence="3" id="KW-1003">Cell membrane</keyword>
<organism evidence="10 11">
    <name type="scientific">Priestia koreensis</name>
    <dbReference type="NCBI Taxonomy" id="284581"/>
    <lineage>
        <taxon>Bacteria</taxon>
        <taxon>Bacillati</taxon>
        <taxon>Bacillota</taxon>
        <taxon>Bacilli</taxon>
        <taxon>Bacillales</taxon>
        <taxon>Bacillaceae</taxon>
        <taxon>Priestia</taxon>
    </lineage>
</organism>
<dbReference type="SUPFAM" id="SSF58100">
    <property type="entry name" value="Bacterial hemolysins"/>
    <property type="match status" value="1"/>
</dbReference>
<dbReference type="Gene3D" id="1.20.1640.10">
    <property type="entry name" value="Multidrug efflux transporter AcrB transmembrane domain"/>
    <property type="match status" value="2"/>
</dbReference>
<feature type="transmembrane region" description="Helical" evidence="8">
    <location>
        <begin position="181"/>
        <end position="214"/>
    </location>
</feature>
<feature type="transmembrane region" description="Helical" evidence="8">
    <location>
        <begin position="310"/>
        <end position="332"/>
    </location>
</feature>
<dbReference type="GO" id="GO:0005886">
    <property type="term" value="C:plasma membrane"/>
    <property type="evidence" value="ECO:0007669"/>
    <property type="project" value="UniProtKB-SubCell"/>
</dbReference>
<feature type="transmembrane region" description="Helical" evidence="8">
    <location>
        <begin position="234"/>
        <end position="254"/>
    </location>
</feature>
<dbReference type="InterPro" id="IPR004869">
    <property type="entry name" value="MMPL_dom"/>
</dbReference>
<dbReference type="AlphaFoldDB" id="A0A0M0LHK9"/>
<evidence type="ECO:0000256" key="1">
    <source>
        <dbReference type="ARBA" id="ARBA00004651"/>
    </source>
</evidence>
<comment type="subcellular location">
    <subcellularLocation>
        <location evidence="1">Cell membrane</location>
        <topology evidence="1">Multi-pass membrane protein</topology>
    </subcellularLocation>
</comment>
<keyword evidence="5 8" id="KW-1133">Transmembrane helix</keyword>
<feature type="transmembrane region" description="Helical" evidence="8">
    <location>
        <begin position="364"/>
        <end position="381"/>
    </location>
</feature>
<evidence type="ECO:0000259" key="9">
    <source>
        <dbReference type="PROSITE" id="PS50156"/>
    </source>
</evidence>
<dbReference type="PANTHER" id="PTHR33406:SF6">
    <property type="entry name" value="MEMBRANE PROTEIN YDGH-RELATED"/>
    <property type="match status" value="1"/>
</dbReference>
<name>A0A0M0LHK9_9BACI</name>
<dbReference type="Pfam" id="PF03176">
    <property type="entry name" value="MMPL"/>
    <property type="match status" value="2"/>
</dbReference>
<keyword evidence="7" id="KW-0175">Coiled coil</keyword>
<feature type="transmembrane region" description="Helical" evidence="8">
    <location>
        <begin position="1001"/>
        <end position="1025"/>
    </location>
</feature>
<evidence type="ECO:0000256" key="4">
    <source>
        <dbReference type="ARBA" id="ARBA00022692"/>
    </source>
</evidence>
<dbReference type="Proteomes" id="UP000037558">
    <property type="component" value="Unassembled WGS sequence"/>
</dbReference>
<dbReference type="OrthoDB" id="9782006at2"/>
<evidence type="ECO:0000256" key="8">
    <source>
        <dbReference type="SAM" id="Phobius"/>
    </source>
</evidence>
<proteinExistence type="inferred from homology"/>
<dbReference type="EMBL" id="LILC01000002">
    <property type="protein sequence ID" value="KOO50560.1"/>
    <property type="molecule type" value="Genomic_DNA"/>
</dbReference>
<feature type="domain" description="SSD" evidence="9">
    <location>
        <begin position="903"/>
        <end position="1031"/>
    </location>
</feature>
<dbReference type="SUPFAM" id="SSF82866">
    <property type="entry name" value="Multidrug efflux transporter AcrB transmembrane domain"/>
    <property type="match status" value="2"/>
</dbReference>
<evidence type="ECO:0000256" key="7">
    <source>
        <dbReference type="SAM" id="Coils"/>
    </source>
</evidence>